<organism evidence="2 8">
    <name type="scientific">Rotaria magnacalcarata</name>
    <dbReference type="NCBI Taxonomy" id="392030"/>
    <lineage>
        <taxon>Eukaryota</taxon>
        <taxon>Metazoa</taxon>
        <taxon>Spiralia</taxon>
        <taxon>Gnathifera</taxon>
        <taxon>Rotifera</taxon>
        <taxon>Eurotatoria</taxon>
        <taxon>Bdelloidea</taxon>
        <taxon>Philodinida</taxon>
        <taxon>Philodinidae</taxon>
        <taxon>Rotaria</taxon>
    </lineage>
</organism>
<dbReference type="Proteomes" id="UP000663834">
    <property type="component" value="Unassembled WGS sequence"/>
</dbReference>
<dbReference type="OrthoDB" id="10019435at2759"/>
<keyword evidence="9" id="KW-1185">Reference proteome</keyword>
<dbReference type="EMBL" id="CAJNOW010000102">
    <property type="protein sequence ID" value="CAF1237197.1"/>
    <property type="molecule type" value="Genomic_DNA"/>
</dbReference>
<protein>
    <submittedName>
        <fullName evidence="2">Uncharacterized protein</fullName>
    </submittedName>
</protein>
<evidence type="ECO:0000313" key="7">
    <source>
        <dbReference type="EMBL" id="CAF5171670.1"/>
    </source>
</evidence>
<dbReference type="EMBL" id="CAJOBG010000395">
    <property type="protein sequence ID" value="CAF3808517.1"/>
    <property type="molecule type" value="Genomic_DNA"/>
</dbReference>
<evidence type="ECO:0000313" key="8">
    <source>
        <dbReference type="Proteomes" id="UP000663834"/>
    </source>
</evidence>
<evidence type="ECO:0000313" key="9">
    <source>
        <dbReference type="Proteomes" id="UP000663866"/>
    </source>
</evidence>
<name>A0A814Z0G6_9BILA</name>
<evidence type="ECO:0000313" key="5">
    <source>
        <dbReference type="EMBL" id="CAF3770247.1"/>
    </source>
</evidence>
<evidence type="ECO:0000313" key="4">
    <source>
        <dbReference type="EMBL" id="CAF1948579.1"/>
    </source>
</evidence>
<gene>
    <name evidence="7" type="ORF">GIL414_LOCUS66883</name>
    <name evidence="2" type="ORF">KQP761_LOCUS1603</name>
    <name evidence="6" type="ORF">OVN521_LOCUS4302</name>
    <name evidence="5" type="ORF">UXM345_LOCUS3082</name>
    <name evidence="3" type="ORF">WKI299_LOCUS537</name>
    <name evidence="4" type="ORF">XDN619_LOCUS797</name>
</gene>
<proteinExistence type="predicted"/>
<dbReference type="Proteomes" id="UP000663856">
    <property type="component" value="Unassembled WGS sequence"/>
</dbReference>
<sequence>MNTNSNLHSTPETINPNTYIDSFMDFSTPMSAISNRWISNTTKIQLKGFNETIYSDTSSIPIIINNKNIHNYHRNETVFDQLLQKLNQHESNVNHTQNNLHLLDSHLHELTKVLNQFNNVLNYNSSLKADTDLLETRLLQMSIKQKQIRIAIDNFHQSSTMRHALDNMNQKISSRISNGTVATNPMMYYNDLIMAVNSSINQSTNSIERFHHEQNRIKHRTEDYYTKLRQRQELLIQLVEKIIEQQKTSEKYIEAININKSEFDSHREQLAEFNKLTEEYQIVQDENRSLKHKAKENIQILYNFINQLTE</sequence>
<reference evidence="2" key="1">
    <citation type="submission" date="2021-02" db="EMBL/GenBank/DDBJ databases">
        <authorList>
            <person name="Nowell W R."/>
        </authorList>
    </citation>
    <scope>NUCLEOTIDE SEQUENCE</scope>
</reference>
<evidence type="ECO:0000313" key="3">
    <source>
        <dbReference type="EMBL" id="CAF1930857.1"/>
    </source>
</evidence>
<dbReference type="EMBL" id="CAJNRF010000032">
    <property type="protein sequence ID" value="CAF1930857.1"/>
    <property type="molecule type" value="Genomic_DNA"/>
</dbReference>
<dbReference type="Proteomes" id="UP000663887">
    <property type="component" value="Unassembled WGS sequence"/>
</dbReference>
<keyword evidence="1" id="KW-0175">Coiled coil</keyword>
<evidence type="ECO:0000313" key="2">
    <source>
        <dbReference type="EMBL" id="CAF1237197.1"/>
    </source>
</evidence>
<dbReference type="EMBL" id="CAJOBF010000194">
    <property type="protein sequence ID" value="CAF3770247.1"/>
    <property type="molecule type" value="Genomic_DNA"/>
</dbReference>
<dbReference type="AlphaFoldDB" id="A0A814Z0G6"/>
<dbReference type="Proteomes" id="UP000663866">
    <property type="component" value="Unassembled WGS sequence"/>
</dbReference>
<accession>A0A814Z0G6</accession>
<dbReference type="Proteomes" id="UP000681720">
    <property type="component" value="Unassembled WGS sequence"/>
</dbReference>
<dbReference type="Proteomes" id="UP000663842">
    <property type="component" value="Unassembled WGS sequence"/>
</dbReference>
<evidence type="ECO:0000313" key="6">
    <source>
        <dbReference type="EMBL" id="CAF3808517.1"/>
    </source>
</evidence>
<evidence type="ECO:0000256" key="1">
    <source>
        <dbReference type="SAM" id="Coils"/>
    </source>
</evidence>
<dbReference type="EMBL" id="CAJNRG010000037">
    <property type="protein sequence ID" value="CAF1948579.1"/>
    <property type="molecule type" value="Genomic_DNA"/>
</dbReference>
<comment type="caution">
    <text evidence="2">The sequence shown here is derived from an EMBL/GenBank/DDBJ whole genome shotgun (WGS) entry which is preliminary data.</text>
</comment>
<dbReference type="EMBL" id="CAJOBJ010321168">
    <property type="protein sequence ID" value="CAF5171670.1"/>
    <property type="molecule type" value="Genomic_DNA"/>
</dbReference>
<feature type="coiled-coil region" evidence="1">
    <location>
        <begin position="266"/>
        <end position="293"/>
    </location>
</feature>